<protein>
    <submittedName>
        <fullName evidence="1">Uncharacterized protein</fullName>
    </submittedName>
</protein>
<dbReference type="EMBL" id="JAWDGP010006345">
    <property type="protein sequence ID" value="KAK3742676.1"/>
    <property type="molecule type" value="Genomic_DNA"/>
</dbReference>
<reference evidence="1" key="1">
    <citation type="journal article" date="2023" name="G3 (Bethesda)">
        <title>A reference genome for the long-term kleptoplast-retaining sea slug Elysia crispata morphotype clarki.</title>
        <authorList>
            <person name="Eastman K.E."/>
            <person name="Pendleton A.L."/>
            <person name="Shaikh M.A."/>
            <person name="Suttiyut T."/>
            <person name="Ogas R."/>
            <person name="Tomko P."/>
            <person name="Gavelis G."/>
            <person name="Widhalm J.R."/>
            <person name="Wisecaver J.H."/>
        </authorList>
    </citation>
    <scope>NUCLEOTIDE SEQUENCE</scope>
    <source>
        <strain evidence="1">ECLA1</strain>
    </source>
</reference>
<keyword evidence="2" id="KW-1185">Reference proteome</keyword>
<organism evidence="1 2">
    <name type="scientific">Elysia crispata</name>
    <name type="common">lettuce slug</name>
    <dbReference type="NCBI Taxonomy" id="231223"/>
    <lineage>
        <taxon>Eukaryota</taxon>
        <taxon>Metazoa</taxon>
        <taxon>Spiralia</taxon>
        <taxon>Lophotrochozoa</taxon>
        <taxon>Mollusca</taxon>
        <taxon>Gastropoda</taxon>
        <taxon>Heterobranchia</taxon>
        <taxon>Euthyneura</taxon>
        <taxon>Panpulmonata</taxon>
        <taxon>Sacoglossa</taxon>
        <taxon>Placobranchoidea</taxon>
        <taxon>Plakobranchidae</taxon>
        <taxon>Elysia</taxon>
    </lineage>
</organism>
<evidence type="ECO:0000313" key="1">
    <source>
        <dbReference type="EMBL" id="KAK3742676.1"/>
    </source>
</evidence>
<dbReference type="Proteomes" id="UP001283361">
    <property type="component" value="Unassembled WGS sequence"/>
</dbReference>
<comment type="caution">
    <text evidence="1">The sequence shown here is derived from an EMBL/GenBank/DDBJ whole genome shotgun (WGS) entry which is preliminary data.</text>
</comment>
<proteinExistence type="predicted"/>
<evidence type="ECO:0000313" key="2">
    <source>
        <dbReference type="Proteomes" id="UP001283361"/>
    </source>
</evidence>
<dbReference type="AlphaFoldDB" id="A0AAE0YEK1"/>
<gene>
    <name evidence="1" type="ORF">RRG08_025622</name>
</gene>
<accession>A0AAE0YEK1</accession>
<name>A0AAE0YEK1_9GAST</name>
<sequence>MRTNPFRAPSTRPCRRHLITNVGNELSFTGGSRSPNGPNGCLSVQGINPMTGPIRPELLALRYDLFDAKLSPLIQPKPSTQTREGE</sequence>